<feature type="region of interest" description="Disordered" evidence="2">
    <location>
        <begin position="1231"/>
        <end position="1258"/>
    </location>
</feature>
<dbReference type="SUPFAM" id="SSF49562">
    <property type="entry name" value="C2 domain (Calcium/lipid-binding domain, CaLB)"/>
    <property type="match status" value="1"/>
</dbReference>
<feature type="compositionally biased region" description="Polar residues" evidence="2">
    <location>
        <begin position="368"/>
        <end position="378"/>
    </location>
</feature>
<proteinExistence type="predicted"/>
<feature type="region of interest" description="Disordered" evidence="2">
    <location>
        <begin position="1336"/>
        <end position="1412"/>
    </location>
</feature>
<feature type="domain" description="C2" evidence="3">
    <location>
        <begin position="745"/>
        <end position="860"/>
    </location>
</feature>
<dbReference type="Gene3D" id="1.10.555.10">
    <property type="entry name" value="Rho GTPase activation protein"/>
    <property type="match status" value="1"/>
</dbReference>
<feature type="region of interest" description="Disordered" evidence="2">
    <location>
        <begin position="1294"/>
        <end position="1319"/>
    </location>
</feature>
<protein>
    <submittedName>
        <fullName evidence="5">Uncharacterized protein</fullName>
    </submittedName>
</protein>
<dbReference type="GO" id="GO:0005096">
    <property type="term" value="F:GTPase activator activity"/>
    <property type="evidence" value="ECO:0007669"/>
    <property type="project" value="UniProtKB-KW"/>
</dbReference>
<dbReference type="Pfam" id="PF00620">
    <property type="entry name" value="RhoGAP"/>
    <property type="match status" value="1"/>
</dbReference>
<organism evidence="5 6">
    <name type="scientific">Opisthorchis felineus</name>
    <dbReference type="NCBI Taxonomy" id="147828"/>
    <lineage>
        <taxon>Eukaryota</taxon>
        <taxon>Metazoa</taxon>
        <taxon>Spiralia</taxon>
        <taxon>Lophotrochozoa</taxon>
        <taxon>Platyhelminthes</taxon>
        <taxon>Trematoda</taxon>
        <taxon>Digenea</taxon>
        <taxon>Opisthorchiida</taxon>
        <taxon>Opisthorchiata</taxon>
        <taxon>Opisthorchiidae</taxon>
        <taxon>Opisthorchis</taxon>
    </lineage>
</organism>
<keyword evidence="6" id="KW-1185">Reference proteome</keyword>
<feature type="compositionally biased region" description="Basic and acidic residues" evidence="2">
    <location>
        <begin position="1243"/>
        <end position="1254"/>
    </location>
</feature>
<dbReference type="SMART" id="SM00324">
    <property type="entry name" value="RhoGAP"/>
    <property type="match status" value="1"/>
</dbReference>
<dbReference type="InterPro" id="IPR052118">
    <property type="entry name" value="Rho-GAP_regulator"/>
</dbReference>
<dbReference type="InterPro" id="IPR000198">
    <property type="entry name" value="RhoGAP_dom"/>
</dbReference>
<dbReference type="PANTHER" id="PTHR46150">
    <property type="entry name" value="RHO GTPASE-ACTIVATING PROTEIN 100F"/>
    <property type="match status" value="1"/>
</dbReference>
<dbReference type="PROSITE" id="PS50238">
    <property type="entry name" value="RHOGAP"/>
    <property type="match status" value="1"/>
</dbReference>
<feature type="compositionally biased region" description="Polar residues" evidence="2">
    <location>
        <begin position="1389"/>
        <end position="1398"/>
    </location>
</feature>
<dbReference type="OrthoDB" id="120383at2759"/>
<sequence length="1412" mass="158159">MCNLPSPTEKLRSLLHCRCWYSPPHHRPLIEKWVPLQHSLFAHCSLSVTEVNILPCLNIWTKPISAHTPCLIGLFLELWIIELRLEHQMAEESFDSGVSSEHSQYTIEHKSCPDTIQKHNDLCADIWSPTSCGHNGEGYYGPKPPPYCSHIHSDSSLDHVTRSCLKRNYRQRSKPLLRSDQLASDTEPVWSVHSNSVQFIRRKAKAPAVQIQVFSDLASVKTMSSNPRDYPNGSIGPQRSSVYPEIAGSRGMESRVVHFARDQRDVGEKAACERSLLPDIALDERIRLTDSRSRTSLPEYSRPPLIRNYSARDYVYLPSLQQNQMASSVPVLSRQQTLRSLLANQLDEHSEVCPSEPGIESRPRESTHSAPFQVQPTSEVAPGRTVLDRITSDMSSVTLGTDQERQQLLSALLSASKPTTSSSSQTSVLQSLLQRVNPQSGVGPSRPPVSARWSDTDMTMISDGHRQQNLRVQKQQQQQQRLLQQQRQQQAAAAAAAAAAAVAIATMQCTPRSTIGVVSPTNRAAHTGTQSVRRIPTRSCYSSGDEEMQAPGASVLSELVNQFVQYREGLPSGTKHTGATCQNTSLFTHAPTQAGQTSSSMPGQAFAQSQLKIQASGSAEDYANYQSLDAILGQVHAQPPPPAPYQPMDFRPLADVYQVRPTVPDESYSVHSTTCIPATHSLSGLPPLHIDPMINVECRLPDVPTESRPEDRFRDFLLLPSERCVTTTYAQSADCVPQPLHDWSYPDQSPHATQPKSSNLNGLLVVHLVAGNGLSSSQIMLRDLYCVVEMDSIRKARSMIRTSSSFFEWNEVFELDMEDSRFLAFLLYQWDPRTKHRLCFYGGIDLRNLIGRLISLSKKSTSFGTTGPNTTGQKRYQQILLSPALTLLPSNFEKIALQLEPRGVLYLEFGYYPLERIYHRYQPTVSTSLHHASISDDVLFGVTIDELMERERNIVQLTSGLGRAPTASRFVNDSLYIPLFIRKCVEEIDRRGTEVVGIYRLAGSVWMKLQVRELFNQVTRSTLRAVFQGDRKALEGITGLIDLSPARVPDIHAITALFKDFLRELPEPLFTSALYPMFYDAMQVTLPDFSQSGAKLMLNILDCLPTNNQEILLYLLDHFKRITSQSEINRMNTYNLANCLAPVLFYPAPNSARNMDPAILEPRKMAEIFQFILEIWPDERKPPTCTASGVHSWPPEPYHLVGQEETLARHPTYRLHRHKQVPPHYRASSTVRSTLSGPAAPGIDDHSSQFDHRSSNVAASERSGFMGMGRTGRMKFTSVSVPVQHRLEDVADSARRTQFDHYPPPPQTGRTLMQTTTPRRTRETEAAMFENLPEEQARKARHPHFHDIPTTGSTDSGTRSSLSTGGRHGASMSRQAPLIRRSTRPDSARSFSQERQVYSHSPRSSRRSQPYT</sequence>
<dbReference type="GO" id="GO:0007165">
    <property type="term" value="P:signal transduction"/>
    <property type="evidence" value="ECO:0007669"/>
    <property type="project" value="InterPro"/>
</dbReference>
<accession>A0A4S2M2Z4</accession>
<evidence type="ECO:0000313" key="6">
    <source>
        <dbReference type="Proteomes" id="UP000308267"/>
    </source>
</evidence>
<name>A0A4S2M2Z4_OPIFE</name>
<dbReference type="Pfam" id="PF25336">
    <property type="entry name" value="C2_SYDE"/>
    <property type="match status" value="1"/>
</dbReference>
<dbReference type="InterPro" id="IPR000008">
    <property type="entry name" value="C2_dom"/>
</dbReference>
<dbReference type="GO" id="GO:0097060">
    <property type="term" value="C:synaptic membrane"/>
    <property type="evidence" value="ECO:0007669"/>
    <property type="project" value="TreeGrafter"/>
</dbReference>
<dbReference type="CDD" id="cd00030">
    <property type="entry name" value="C2"/>
    <property type="match status" value="1"/>
</dbReference>
<dbReference type="EMBL" id="SJOL01005233">
    <property type="protein sequence ID" value="TGZ70650.1"/>
    <property type="molecule type" value="Genomic_DNA"/>
</dbReference>
<evidence type="ECO:0000313" key="5">
    <source>
        <dbReference type="EMBL" id="TGZ70650.1"/>
    </source>
</evidence>
<evidence type="ECO:0000256" key="1">
    <source>
        <dbReference type="ARBA" id="ARBA00022468"/>
    </source>
</evidence>
<dbReference type="PANTHER" id="PTHR46150:SF3">
    <property type="entry name" value="RHO GTPASE-ACTIVATING PROTEIN 100F"/>
    <property type="match status" value="1"/>
</dbReference>
<dbReference type="GO" id="GO:0016477">
    <property type="term" value="P:cell migration"/>
    <property type="evidence" value="ECO:0007669"/>
    <property type="project" value="TreeGrafter"/>
</dbReference>
<dbReference type="PROSITE" id="PS50004">
    <property type="entry name" value="C2"/>
    <property type="match status" value="1"/>
</dbReference>
<dbReference type="InterPro" id="IPR057459">
    <property type="entry name" value="SYDE1/2_C2"/>
</dbReference>
<comment type="caution">
    <text evidence="5">The sequence shown here is derived from an EMBL/GenBank/DDBJ whole genome shotgun (WGS) entry which is preliminary data.</text>
</comment>
<keyword evidence="1" id="KW-0343">GTPase activation</keyword>
<dbReference type="STRING" id="147828.A0A4S2M2Z4"/>
<dbReference type="InterPro" id="IPR035892">
    <property type="entry name" value="C2_domain_sf"/>
</dbReference>
<dbReference type="Proteomes" id="UP000308267">
    <property type="component" value="Unassembled WGS sequence"/>
</dbReference>
<evidence type="ECO:0000256" key="2">
    <source>
        <dbReference type="SAM" id="MobiDB-lite"/>
    </source>
</evidence>
<dbReference type="SUPFAM" id="SSF48350">
    <property type="entry name" value="GTPase activation domain, GAP"/>
    <property type="match status" value="1"/>
</dbReference>
<gene>
    <name evidence="5" type="ORF">CRM22_003087</name>
</gene>
<dbReference type="InterPro" id="IPR008936">
    <property type="entry name" value="Rho_GTPase_activation_prot"/>
</dbReference>
<dbReference type="GO" id="GO:0030030">
    <property type="term" value="P:cell projection organization"/>
    <property type="evidence" value="ECO:0007669"/>
    <property type="project" value="TreeGrafter"/>
</dbReference>
<feature type="domain" description="Rho-GAP" evidence="4">
    <location>
        <begin position="955"/>
        <end position="1180"/>
    </location>
</feature>
<dbReference type="Gene3D" id="2.60.40.150">
    <property type="entry name" value="C2 domain"/>
    <property type="match status" value="1"/>
</dbReference>
<feature type="region of interest" description="Disordered" evidence="2">
    <location>
        <begin position="348"/>
        <end position="378"/>
    </location>
</feature>
<reference evidence="5 6" key="1">
    <citation type="journal article" date="2019" name="BMC Genomics">
        <title>New insights from Opisthorchis felineus genome: update on genomics of the epidemiologically important liver flukes.</title>
        <authorList>
            <person name="Ershov N.I."/>
            <person name="Mordvinov V.A."/>
            <person name="Prokhortchouk E.B."/>
            <person name="Pakharukova M.Y."/>
            <person name="Gunbin K.V."/>
            <person name="Ustyantsev K."/>
            <person name="Genaev M.A."/>
            <person name="Blinov A.G."/>
            <person name="Mazur A."/>
            <person name="Boulygina E."/>
            <person name="Tsygankova S."/>
            <person name="Khrameeva E."/>
            <person name="Chekanov N."/>
            <person name="Fan G."/>
            <person name="Xiao A."/>
            <person name="Zhang H."/>
            <person name="Xu X."/>
            <person name="Yang H."/>
            <person name="Solovyev V."/>
            <person name="Lee S.M."/>
            <person name="Liu X."/>
            <person name="Afonnikov D.A."/>
            <person name="Skryabin K.G."/>
        </authorList>
    </citation>
    <scope>NUCLEOTIDE SEQUENCE [LARGE SCALE GENOMIC DNA]</scope>
    <source>
        <strain evidence="5">AK-0245</strain>
        <tissue evidence="5">Whole organism</tissue>
    </source>
</reference>
<dbReference type="GO" id="GO:0046578">
    <property type="term" value="P:regulation of Ras protein signal transduction"/>
    <property type="evidence" value="ECO:0007669"/>
    <property type="project" value="TreeGrafter"/>
</dbReference>
<evidence type="ECO:0000259" key="3">
    <source>
        <dbReference type="PROSITE" id="PS50004"/>
    </source>
</evidence>
<feature type="compositionally biased region" description="Low complexity" evidence="2">
    <location>
        <begin position="1350"/>
        <end position="1365"/>
    </location>
</feature>
<evidence type="ECO:0000259" key="4">
    <source>
        <dbReference type="PROSITE" id="PS50238"/>
    </source>
</evidence>